<dbReference type="GO" id="GO:0046872">
    <property type="term" value="F:metal ion binding"/>
    <property type="evidence" value="ECO:0007669"/>
    <property type="project" value="UniProtKB-KW"/>
</dbReference>
<evidence type="ECO:0000313" key="8">
    <source>
        <dbReference type="EMBL" id="CAF2044662.1"/>
    </source>
</evidence>
<dbReference type="Pfam" id="PF00403">
    <property type="entry name" value="HMA"/>
    <property type="match status" value="1"/>
</dbReference>
<proteinExistence type="inferred from homology"/>
<dbReference type="SUPFAM" id="SSF55008">
    <property type="entry name" value="HMA, heavy metal-associated domain"/>
    <property type="match status" value="1"/>
</dbReference>
<dbReference type="AlphaFoldDB" id="A0A816P8R9"/>
<dbReference type="PANTHER" id="PTHR45868:SF65">
    <property type="entry name" value="HEAVY METAL TRANSPORT_DETOXIFICATION SUPERFAMILY PROTEIN"/>
    <property type="match status" value="1"/>
</dbReference>
<dbReference type="EMBL" id="HG994363">
    <property type="protein sequence ID" value="CAF2044662.1"/>
    <property type="molecule type" value="Genomic_DNA"/>
</dbReference>
<evidence type="ECO:0000256" key="6">
    <source>
        <dbReference type="SAM" id="MobiDB-lite"/>
    </source>
</evidence>
<keyword evidence="1" id="KW-0488">Methylation</keyword>
<protein>
    <submittedName>
        <fullName evidence="8">(rape) hypothetical protein</fullName>
    </submittedName>
</protein>
<reference evidence="8" key="1">
    <citation type="submission" date="2021-01" db="EMBL/GenBank/DDBJ databases">
        <authorList>
            <consortium name="Genoscope - CEA"/>
            <person name="William W."/>
        </authorList>
    </citation>
    <scope>NUCLEOTIDE SEQUENCE</scope>
</reference>
<gene>
    <name evidence="8" type="ORF">DARMORV10_A09P35990.1</name>
</gene>
<sequence>MANTNQPVRACVIKVDLKCCSGCLNRAKTKLQSLPGVTAAEYNFKKGLMTVTGDVDPMTLVHKLTKPNRKTELVSVSYMHDDDDEEEDEDEDEDEDDTSSSDDTSSNPDPRPMERAPQVPTIKKKEGMVRKYLLLGCLRSKPKVVQPFPLAKQIFGSTRFGNGGSDHGGGGGYGNARRPPAPFHGPMNLQQQYHMMMQPRLPPPQFQMNGAPPMHMIQSGPPQNIPYHWQIDPQYKAMFPQPQPLPLKPDPKMLVNNAIHYSNK</sequence>
<evidence type="ECO:0000256" key="3">
    <source>
        <dbReference type="ARBA" id="ARBA00023288"/>
    </source>
</evidence>
<evidence type="ECO:0000256" key="2">
    <source>
        <dbReference type="ARBA" id="ARBA00022723"/>
    </source>
</evidence>
<dbReference type="Proteomes" id="UP001295469">
    <property type="component" value="Chromosome A09"/>
</dbReference>
<name>A0A816P8R9_BRANA</name>
<dbReference type="SMR" id="A0A816P8R9"/>
<keyword evidence="3" id="KW-0449">Lipoprotein</keyword>
<comment type="similarity">
    <text evidence="5">Belongs to the HIPP family.</text>
</comment>
<dbReference type="InterPro" id="IPR006121">
    <property type="entry name" value="HMA_dom"/>
</dbReference>
<organism evidence="8">
    <name type="scientific">Brassica napus</name>
    <name type="common">Rape</name>
    <dbReference type="NCBI Taxonomy" id="3708"/>
    <lineage>
        <taxon>Eukaryota</taxon>
        <taxon>Viridiplantae</taxon>
        <taxon>Streptophyta</taxon>
        <taxon>Embryophyta</taxon>
        <taxon>Tracheophyta</taxon>
        <taxon>Spermatophyta</taxon>
        <taxon>Magnoliopsida</taxon>
        <taxon>eudicotyledons</taxon>
        <taxon>Gunneridae</taxon>
        <taxon>Pentapetalae</taxon>
        <taxon>rosids</taxon>
        <taxon>malvids</taxon>
        <taxon>Brassicales</taxon>
        <taxon>Brassicaceae</taxon>
        <taxon>Brassiceae</taxon>
        <taxon>Brassica</taxon>
    </lineage>
</organism>
<dbReference type="PROSITE" id="PS50846">
    <property type="entry name" value="HMA_2"/>
    <property type="match status" value="1"/>
</dbReference>
<dbReference type="OMA" id="PMAYHRS"/>
<evidence type="ECO:0000256" key="1">
    <source>
        <dbReference type="ARBA" id="ARBA00022481"/>
    </source>
</evidence>
<evidence type="ECO:0000259" key="7">
    <source>
        <dbReference type="PROSITE" id="PS50846"/>
    </source>
</evidence>
<keyword evidence="4" id="KW-0636">Prenylation</keyword>
<feature type="region of interest" description="Disordered" evidence="6">
    <location>
        <begin position="72"/>
        <end position="124"/>
    </location>
</feature>
<dbReference type="Gramene" id="CDY02295">
    <property type="protein sequence ID" value="CDY02295"/>
    <property type="gene ID" value="GSBRNA2T00113746001"/>
</dbReference>
<keyword evidence="2" id="KW-0479">Metal-binding</keyword>
<dbReference type="InterPro" id="IPR036163">
    <property type="entry name" value="HMA_dom_sf"/>
</dbReference>
<evidence type="ECO:0000256" key="4">
    <source>
        <dbReference type="ARBA" id="ARBA00023289"/>
    </source>
</evidence>
<feature type="domain" description="HMA" evidence="7">
    <location>
        <begin position="8"/>
        <end position="76"/>
    </location>
</feature>
<feature type="compositionally biased region" description="Acidic residues" evidence="6">
    <location>
        <begin position="81"/>
        <end position="100"/>
    </location>
</feature>
<accession>A0A816P8R9</accession>
<evidence type="ECO:0000256" key="5">
    <source>
        <dbReference type="ARBA" id="ARBA00024045"/>
    </source>
</evidence>
<dbReference type="CDD" id="cd00371">
    <property type="entry name" value="HMA"/>
    <property type="match status" value="1"/>
</dbReference>
<dbReference type="PANTHER" id="PTHR45868">
    <property type="entry name" value="HEAVY METAL-ASSOCIATED ISOPRENYLATED PLANT PROTEIN 33-RELATED"/>
    <property type="match status" value="1"/>
</dbReference>
<dbReference type="Gene3D" id="3.30.70.100">
    <property type="match status" value="1"/>
</dbReference>